<reference evidence="3 4" key="1">
    <citation type="journal article" date="2019" name="Nat. Med.">
        <title>A library of human gut bacterial isolates paired with longitudinal multiomics data enables mechanistic microbiome research.</title>
        <authorList>
            <person name="Poyet M."/>
            <person name="Groussin M."/>
            <person name="Gibbons S.M."/>
            <person name="Avila-Pacheco J."/>
            <person name="Jiang X."/>
            <person name="Kearney S.M."/>
            <person name="Perrotta A.R."/>
            <person name="Berdy B."/>
            <person name="Zhao S."/>
            <person name="Lieberman T.D."/>
            <person name="Swanson P.K."/>
            <person name="Smith M."/>
            <person name="Roesemann S."/>
            <person name="Alexander J.E."/>
            <person name="Rich S.A."/>
            <person name="Livny J."/>
            <person name="Vlamakis H."/>
            <person name="Clish C."/>
            <person name="Bullock K."/>
            <person name="Deik A."/>
            <person name="Scott J."/>
            <person name="Pierce K.A."/>
            <person name="Xavier R.J."/>
            <person name="Alm E.J."/>
        </authorList>
    </citation>
    <scope>NUCLEOTIDE SEQUENCE [LARGE SCALE GENOMIC DNA]</scope>
    <source>
        <strain evidence="3 4">BIOML-A10</strain>
    </source>
</reference>
<gene>
    <name evidence="3" type="ORF">F3F73_06790</name>
</gene>
<dbReference type="Pfam" id="PF06580">
    <property type="entry name" value="His_kinase"/>
    <property type="match status" value="1"/>
</dbReference>
<name>A0A7J4XKV7_9BACE</name>
<feature type="transmembrane region" description="Helical" evidence="1">
    <location>
        <begin position="93"/>
        <end position="111"/>
    </location>
</feature>
<keyword evidence="3" id="KW-0418">Kinase</keyword>
<feature type="domain" description="Signal transduction histidine kinase internal region" evidence="2">
    <location>
        <begin position="174"/>
        <end position="251"/>
    </location>
</feature>
<dbReference type="GeneID" id="93117452"/>
<accession>A0A7J4XKV7</accession>
<dbReference type="RefSeq" id="WP_005931542.1">
    <property type="nucleotide sequence ID" value="NZ_CABKSE010000002.1"/>
</dbReference>
<dbReference type="Proteomes" id="UP000422221">
    <property type="component" value="Unassembled WGS sequence"/>
</dbReference>
<proteinExistence type="predicted"/>
<dbReference type="AlphaFoldDB" id="A0A7J4XKV7"/>
<dbReference type="PROSITE" id="PS51257">
    <property type="entry name" value="PROKAR_LIPOPROTEIN"/>
    <property type="match status" value="1"/>
</dbReference>
<feature type="transmembrane region" description="Helical" evidence="1">
    <location>
        <begin position="53"/>
        <end position="73"/>
    </location>
</feature>
<evidence type="ECO:0000256" key="1">
    <source>
        <dbReference type="SAM" id="Phobius"/>
    </source>
</evidence>
<protein>
    <submittedName>
        <fullName evidence="3">Histidine kinase</fullName>
    </submittedName>
</protein>
<keyword evidence="1" id="KW-0812">Transmembrane</keyword>
<keyword evidence="3" id="KW-0808">Transferase</keyword>
<sequence length="356" mass="41420">MKNVRQVKMVKTSHSRYIRLLNVLLFSGLGCFSYLLLALYSDLPKRDDLDFSSLSFMIGVMLVFNAMGFCLILIDSWLKRGFLFFVERRRRVFLYYAGLGISLLLMNYLLFVGLKWMADVDRLFYIRWSGIRLLLLVWLVEMVIVGLTAANNFYRHTIVLYKRNIYLKESSVEAQYQALQSQLNPHFLFNSLNTLISEIGYNPENAILFTQNLSDVYRYILQCQQQRLVTLGSELEFLDSYVFLHRVRLGDCITVDCRLDESLLEYRLPPLTLQLLAENVIKHNIISLRQPMVLSLSSEDENWLVVSNSVRPKKSVQPSGMGLKNLASRYRLVCGQEIIIEKTTELFTVKIPLLYE</sequence>
<comment type="caution">
    <text evidence="3">The sequence shown here is derived from an EMBL/GenBank/DDBJ whole genome shotgun (WGS) entry which is preliminary data.</text>
</comment>
<dbReference type="PANTHER" id="PTHR34220:SF7">
    <property type="entry name" value="SENSOR HISTIDINE KINASE YPDA"/>
    <property type="match status" value="1"/>
</dbReference>
<dbReference type="GO" id="GO:0000155">
    <property type="term" value="F:phosphorelay sensor kinase activity"/>
    <property type="evidence" value="ECO:0007669"/>
    <property type="project" value="InterPro"/>
</dbReference>
<evidence type="ECO:0000313" key="4">
    <source>
        <dbReference type="Proteomes" id="UP000422221"/>
    </source>
</evidence>
<organism evidence="3 4">
    <name type="scientific">Bacteroides salyersiae</name>
    <dbReference type="NCBI Taxonomy" id="291644"/>
    <lineage>
        <taxon>Bacteria</taxon>
        <taxon>Pseudomonadati</taxon>
        <taxon>Bacteroidota</taxon>
        <taxon>Bacteroidia</taxon>
        <taxon>Bacteroidales</taxon>
        <taxon>Bacteroidaceae</taxon>
        <taxon>Bacteroides</taxon>
    </lineage>
</organism>
<dbReference type="InterPro" id="IPR010559">
    <property type="entry name" value="Sig_transdc_His_kin_internal"/>
</dbReference>
<evidence type="ECO:0000313" key="3">
    <source>
        <dbReference type="EMBL" id="KAA3767430.1"/>
    </source>
</evidence>
<dbReference type="InterPro" id="IPR050640">
    <property type="entry name" value="Bact_2-comp_sensor_kinase"/>
</dbReference>
<feature type="transmembrane region" description="Helical" evidence="1">
    <location>
        <begin position="131"/>
        <end position="154"/>
    </location>
</feature>
<keyword evidence="1" id="KW-1133">Transmembrane helix</keyword>
<keyword evidence="1" id="KW-0472">Membrane</keyword>
<dbReference type="GO" id="GO:0016020">
    <property type="term" value="C:membrane"/>
    <property type="evidence" value="ECO:0007669"/>
    <property type="project" value="InterPro"/>
</dbReference>
<feature type="transmembrane region" description="Helical" evidence="1">
    <location>
        <begin position="20"/>
        <end position="41"/>
    </location>
</feature>
<dbReference type="PANTHER" id="PTHR34220">
    <property type="entry name" value="SENSOR HISTIDINE KINASE YPDA"/>
    <property type="match status" value="1"/>
</dbReference>
<evidence type="ECO:0000259" key="2">
    <source>
        <dbReference type="Pfam" id="PF06580"/>
    </source>
</evidence>
<dbReference type="EMBL" id="VWMK01000005">
    <property type="protein sequence ID" value="KAA3767430.1"/>
    <property type="molecule type" value="Genomic_DNA"/>
</dbReference>